<dbReference type="InterPro" id="IPR009057">
    <property type="entry name" value="Homeodomain-like_sf"/>
</dbReference>
<dbReference type="PANTHER" id="PTHR43280:SF29">
    <property type="entry name" value="ARAC-FAMILY TRANSCRIPTIONAL REGULATOR"/>
    <property type="match status" value="1"/>
</dbReference>
<dbReference type="PROSITE" id="PS01124">
    <property type="entry name" value="HTH_ARAC_FAMILY_2"/>
    <property type="match status" value="1"/>
</dbReference>
<keyword evidence="8" id="KW-1185">Reference proteome</keyword>
<organism evidence="7 8">
    <name type="scientific">Enterovibrio gelatinilyticus</name>
    <dbReference type="NCBI Taxonomy" id="2899819"/>
    <lineage>
        <taxon>Bacteria</taxon>
        <taxon>Pseudomonadati</taxon>
        <taxon>Pseudomonadota</taxon>
        <taxon>Gammaproteobacteria</taxon>
        <taxon>Vibrionales</taxon>
        <taxon>Vibrionaceae</taxon>
        <taxon>Enterovibrio</taxon>
    </lineage>
</organism>
<keyword evidence="5" id="KW-1133">Transmembrane helix</keyword>
<evidence type="ECO:0000256" key="2">
    <source>
        <dbReference type="ARBA" id="ARBA00023125"/>
    </source>
</evidence>
<proteinExistence type="predicted"/>
<dbReference type="SMART" id="SM00342">
    <property type="entry name" value="HTH_ARAC"/>
    <property type="match status" value="1"/>
</dbReference>
<keyword evidence="2" id="KW-0238">DNA-binding</keyword>
<dbReference type="Gene3D" id="1.10.10.60">
    <property type="entry name" value="Homeodomain-like"/>
    <property type="match status" value="1"/>
</dbReference>
<dbReference type="PANTHER" id="PTHR43280">
    <property type="entry name" value="ARAC-FAMILY TRANSCRIPTIONAL REGULATOR"/>
    <property type="match status" value="1"/>
</dbReference>
<feature type="transmembrane region" description="Helical" evidence="5">
    <location>
        <begin position="144"/>
        <end position="167"/>
    </location>
</feature>
<dbReference type="EMBL" id="JAJUBC010000008">
    <property type="protein sequence ID" value="MDD1793198.1"/>
    <property type="molecule type" value="Genomic_DNA"/>
</dbReference>
<keyword evidence="3" id="KW-0804">Transcription</keyword>
<dbReference type="RefSeq" id="WP_274164061.1">
    <property type="nucleotide sequence ID" value="NZ_JAJUBC010000008.1"/>
</dbReference>
<feature type="transmembrane region" description="Helical" evidence="5">
    <location>
        <begin position="86"/>
        <end position="106"/>
    </location>
</feature>
<feature type="transmembrane region" description="Helical" evidence="5">
    <location>
        <begin position="56"/>
        <end position="74"/>
    </location>
</feature>
<feature type="region of interest" description="Disordered" evidence="4">
    <location>
        <begin position="207"/>
        <end position="250"/>
    </location>
</feature>
<dbReference type="Proteomes" id="UP001149400">
    <property type="component" value="Unassembled WGS sequence"/>
</dbReference>
<accession>A0ABT5QYW7</accession>
<evidence type="ECO:0000256" key="5">
    <source>
        <dbReference type="SAM" id="Phobius"/>
    </source>
</evidence>
<feature type="compositionally biased region" description="Low complexity" evidence="4">
    <location>
        <begin position="214"/>
        <end position="229"/>
    </location>
</feature>
<protein>
    <submittedName>
        <fullName evidence="7">AraC family transcriptional regulator</fullName>
    </submittedName>
</protein>
<keyword evidence="5" id="KW-0472">Membrane</keyword>
<feature type="domain" description="HTH araC/xylS-type" evidence="6">
    <location>
        <begin position="257"/>
        <end position="358"/>
    </location>
</feature>
<evidence type="ECO:0000256" key="4">
    <source>
        <dbReference type="SAM" id="MobiDB-lite"/>
    </source>
</evidence>
<gene>
    <name evidence="7" type="ORF">LRP50_08680</name>
</gene>
<evidence type="ECO:0000256" key="1">
    <source>
        <dbReference type="ARBA" id="ARBA00023015"/>
    </source>
</evidence>
<evidence type="ECO:0000259" key="6">
    <source>
        <dbReference type="PROSITE" id="PS01124"/>
    </source>
</evidence>
<evidence type="ECO:0000313" key="7">
    <source>
        <dbReference type="EMBL" id="MDD1793198.1"/>
    </source>
</evidence>
<feature type="transmembrane region" description="Helical" evidence="5">
    <location>
        <begin position="112"/>
        <end position="132"/>
    </location>
</feature>
<reference evidence="7" key="1">
    <citation type="submission" date="2021-12" db="EMBL/GenBank/DDBJ databases">
        <title>Enterovibrio ZSDZ35 sp. nov. and Enterovibrio ZSDZ42 sp. nov., isolated from coastal seawater in Qingdao.</title>
        <authorList>
            <person name="Zhang P."/>
        </authorList>
    </citation>
    <scope>NUCLEOTIDE SEQUENCE</scope>
    <source>
        <strain evidence="7">ZSDZ42</strain>
    </source>
</reference>
<name>A0ABT5QYW7_9GAMM</name>
<dbReference type="InterPro" id="IPR018060">
    <property type="entry name" value="HTH_AraC"/>
</dbReference>
<evidence type="ECO:0000313" key="8">
    <source>
        <dbReference type="Proteomes" id="UP001149400"/>
    </source>
</evidence>
<dbReference type="SUPFAM" id="SSF46689">
    <property type="entry name" value="Homeodomain-like"/>
    <property type="match status" value="1"/>
</dbReference>
<keyword evidence="5" id="KW-0812">Transmembrane</keyword>
<evidence type="ECO:0000256" key="3">
    <source>
        <dbReference type="ARBA" id="ARBA00023163"/>
    </source>
</evidence>
<feature type="transmembrane region" description="Helical" evidence="5">
    <location>
        <begin position="179"/>
        <end position="201"/>
    </location>
</feature>
<sequence>MLTIPVPFVVSLLLAIAAVLLFLTLGKSGLKSVLFTVLCAVCTFIVGMRWTFDLQLLRFVQPILASMLPIAAWYCFAKAHHSQRPAYWHGVWPIVIAVSSFNFAVWPFATDTILITLYLGYGGALIVSSFTVPEEVRLSNIQRVIVAERVAGVMLLFSALIDSALSYDFAFYHGEHAPLIISLSYLVLIPMVVCAVAIVGFSTANGEKANQGESLSSSPSRQSTSQDDSMTAETTDSLRLPENHVQMSDDESEAIMGKLDGLMEAKHAYRDPDITLSRLSRRLGIPAKQLSSAVNKVKGENISKVINAYRIEHAKTLLVTTQDNITDIYLASGFQTKSNFNREFLRITGQTPSVYRQSAQLTS</sequence>
<feature type="transmembrane region" description="Helical" evidence="5">
    <location>
        <begin position="32"/>
        <end position="50"/>
    </location>
</feature>
<dbReference type="Pfam" id="PF12833">
    <property type="entry name" value="HTH_18"/>
    <property type="match status" value="1"/>
</dbReference>
<keyword evidence="1" id="KW-0805">Transcription regulation</keyword>
<comment type="caution">
    <text evidence="7">The sequence shown here is derived from an EMBL/GenBank/DDBJ whole genome shotgun (WGS) entry which is preliminary data.</text>
</comment>
<feature type="transmembrane region" description="Helical" evidence="5">
    <location>
        <begin position="6"/>
        <end position="25"/>
    </location>
</feature>